<gene>
    <name evidence="3" type="primary">rps24e</name>
    <name evidence="4" type="ORF">DK846_08040</name>
</gene>
<keyword evidence="5" id="KW-1185">Reference proteome</keyword>
<proteinExistence type="inferred from homology"/>
<keyword evidence="1 3" id="KW-0689">Ribosomal protein</keyword>
<dbReference type="InterPro" id="IPR012678">
    <property type="entry name" value="Ribosomal_uL23/eL15/eS24_sf"/>
</dbReference>
<evidence type="ECO:0000313" key="4">
    <source>
        <dbReference type="EMBL" id="PWR71939.1"/>
    </source>
</evidence>
<dbReference type="Gene3D" id="3.30.70.330">
    <property type="match status" value="1"/>
</dbReference>
<dbReference type="RefSeq" id="WP_109968428.1">
    <property type="nucleotide sequence ID" value="NZ_CP176093.1"/>
</dbReference>
<evidence type="ECO:0000256" key="2">
    <source>
        <dbReference type="ARBA" id="ARBA00023274"/>
    </source>
</evidence>
<dbReference type="SUPFAM" id="SSF54189">
    <property type="entry name" value="Ribosomal proteins S24e, L23 and L15e"/>
    <property type="match status" value="1"/>
</dbReference>
<reference evidence="4 5" key="1">
    <citation type="submission" date="2018-05" db="EMBL/GenBank/DDBJ databases">
        <title>Draft genome of Methanospirillum lacunae Ki8-1.</title>
        <authorList>
            <person name="Dueholm M.S."/>
            <person name="Nielsen P.H."/>
            <person name="Bakmann L.F."/>
            <person name="Otzen D.E."/>
        </authorList>
    </citation>
    <scope>NUCLEOTIDE SEQUENCE [LARGE SCALE GENOMIC DNA]</scope>
    <source>
        <strain evidence="4 5">Ki8-1</strain>
    </source>
</reference>
<accession>A0A2V2MX17</accession>
<protein>
    <recommendedName>
        <fullName evidence="3">Small ribosomal subunit protein eS24</fullName>
    </recommendedName>
</protein>
<sequence>MEILITSDKQNELLSRREVAFTLNFNGATPSRKLVQAKLAAMVNAGKDQVVLDSMKSRFGISVLTGSARVYQSKEDLVKLERAYLMTRGGVAEEVFGAQDAPSEDAAEAS</sequence>
<name>A0A2V2MX17_9EURY</name>
<dbReference type="HAMAP" id="MF_00545">
    <property type="entry name" value="Ribosomal_eS24"/>
    <property type="match status" value="1"/>
</dbReference>
<dbReference type="GO" id="GO:0003735">
    <property type="term" value="F:structural constituent of ribosome"/>
    <property type="evidence" value="ECO:0007669"/>
    <property type="project" value="InterPro"/>
</dbReference>
<dbReference type="Proteomes" id="UP000245657">
    <property type="component" value="Unassembled WGS sequence"/>
</dbReference>
<keyword evidence="2 3" id="KW-0687">Ribonucleoprotein</keyword>
<comment type="caution">
    <text evidence="4">The sequence shown here is derived from an EMBL/GenBank/DDBJ whole genome shotgun (WGS) entry which is preliminary data.</text>
</comment>
<evidence type="ECO:0000256" key="1">
    <source>
        <dbReference type="ARBA" id="ARBA00022980"/>
    </source>
</evidence>
<dbReference type="OrthoDB" id="27533at2157"/>
<dbReference type="GO" id="GO:1990904">
    <property type="term" value="C:ribonucleoprotein complex"/>
    <property type="evidence" value="ECO:0007669"/>
    <property type="project" value="UniProtKB-KW"/>
</dbReference>
<dbReference type="InterPro" id="IPR012677">
    <property type="entry name" value="Nucleotide-bd_a/b_plait_sf"/>
</dbReference>
<dbReference type="GeneID" id="97548205"/>
<dbReference type="EMBL" id="QGMY01000007">
    <property type="protein sequence ID" value="PWR71939.1"/>
    <property type="molecule type" value="Genomic_DNA"/>
</dbReference>
<comment type="similarity">
    <text evidence="3">Belongs to the eukaryotic ribosomal protein eS24 family.</text>
</comment>
<dbReference type="AlphaFoldDB" id="A0A2V2MX17"/>
<evidence type="ECO:0000313" key="5">
    <source>
        <dbReference type="Proteomes" id="UP000245657"/>
    </source>
</evidence>
<dbReference type="GO" id="GO:0006412">
    <property type="term" value="P:translation"/>
    <property type="evidence" value="ECO:0007669"/>
    <property type="project" value="UniProtKB-UniRule"/>
</dbReference>
<dbReference type="GO" id="GO:0005840">
    <property type="term" value="C:ribosome"/>
    <property type="evidence" value="ECO:0007669"/>
    <property type="project" value="UniProtKB-KW"/>
</dbReference>
<evidence type="ECO:0000256" key="3">
    <source>
        <dbReference type="HAMAP-Rule" id="MF_00545"/>
    </source>
</evidence>
<dbReference type="Pfam" id="PF01282">
    <property type="entry name" value="Ribosomal_S24e"/>
    <property type="match status" value="1"/>
</dbReference>
<organism evidence="4 5">
    <name type="scientific">Methanospirillum lacunae</name>
    <dbReference type="NCBI Taxonomy" id="668570"/>
    <lineage>
        <taxon>Archaea</taxon>
        <taxon>Methanobacteriati</taxon>
        <taxon>Methanobacteriota</taxon>
        <taxon>Stenosarchaea group</taxon>
        <taxon>Methanomicrobia</taxon>
        <taxon>Methanomicrobiales</taxon>
        <taxon>Methanospirillaceae</taxon>
        <taxon>Methanospirillum</taxon>
    </lineage>
</organism>
<dbReference type="InterPro" id="IPR001976">
    <property type="entry name" value="Ribosomal_eS24"/>
</dbReference>